<dbReference type="OrthoDB" id="44182at2759"/>
<protein>
    <submittedName>
        <fullName evidence="2">Uncharacterized protein</fullName>
    </submittedName>
</protein>
<accession>A0A448ZBE5</accession>
<name>A0A448ZBE5_9STRA</name>
<gene>
    <name evidence="2" type="ORF">PSNMU_V1.4_AUG-EV-PASAV3_0061100</name>
</gene>
<dbReference type="GO" id="GO:0043161">
    <property type="term" value="P:proteasome-mediated ubiquitin-dependent protein catabolic process"/>
    <property type="evidence" value="ECO:0007669"/>
    <property type="project" value="TreeGrafter"/>
</dbReference>
<dbReference type="PANTHER" id="PTHR45670:SF1">
    <property type="entry name" value="E3 UBIQUITIN-PROTEIN LIGASE HECTD1"/>
    <property type="match status" value="1"/>
</dbReference>
<dbReference type="AlphaFoldDB" id="A0A448ZBE5"/>
<evidence type="ECO:0000313" key="2">
    <source>
        <dbReference type="EMBL" id="VEU39314.1"/>
    </source>
</evidence>
<dbReference type="GO" id="GO:0061630">
    <property type="term" value="F:ubiquitin protein ligase activity"/>
    <property type="evidence" value="ECO:0007669"/>
    <property type="project" value="InterPro"/>
</dbReference>
<sequence>MTDFSRIPDYYELGSKYEGLDEICVQCMEVIEFLARVNAKLLRDSKCDTESVFVNQELSQKLTKQIEDPLFVVGRTIPEWCFAIPSLTPNIFSYDSRKLFLDRVAFGVSRSTLRQQDSKVDVGRIRQRMTTLRARAVELVGEAFSAGAEDPTALQLQADELYGMEEV</sequence>
<keyword evidence="1" id="KW-0808">Transferase</keyword>
<reference evidence="2 3" key="1">
    <citation type="submission" date="2019-01" db="EMBL/GenBank/DDBJ databases">
        <authorList>
            <person name="Ferrante I. M."/>
        </authorList>
    </citation>
    <scope>NUCLEOTIDE SEQUENCE [LARGE SCALE GENOMIC DNA]</scope>
    <source>
        <strain evidence="2 3">B856</strain>
    </source>
</reference>
<dbReference type="GO" id="GO:0000209">
    <property type="term" value="P:protein polyubiquitination"/>
    <property type="evidence" value="ECO:0007669"/>
    <property type="project" value="TreeGrafter"/>
</dbReference>
<dbReference type="InterPro" id="IPR045322">
    <property type="entry name" value="HECTD1/TRIP12-like"/>
</dbReference>
<keyword evidence="3" id="KW-1185">Reference proteome</keyword>
<evidence type="ECO:0000313" key="3">
    <source>
        <dbReference type="Proteomes" id="UP000291116"/>
    </source>
</evidence>
<evidence type="ECO:0000256" key="1">
    <source>
        <dbReference type="ARBA" id="ARBA00022679"/>
    </source>
</evidence>
<dbReference type="Proteomes" id="UP000291116">
    <property type="component" value="Unassembled WGS sequence"/>
</dbReference>
<dbReference type="EMBL" id="CAACVS010000215">
    <property type="protein sequence ID" value="VEU39314.1"/>
    <property type="molecule type" value="Genomic_DNA"/>
</dbReference>
<organism evidence="2 3">
    <name type="scientific">Pseudo-nitzschia multistriata</name>
    <dbReference type="NCBI Taxonomy" id="183589"/>
    <lineage>
        <taxon>Eukaryota</taxon>
        <taxon>Sar</taxon>
        <taxon>Stramenopiles</taxon>
        <taxon>Ochrophyta</taxon>
        <taxon>Bacillariophyta</taxon>
        <taxon>Bacillariophyceae</taxon>
        <taxon>Bacillariophycidae</taxon>
        <taxon>Bacillariales</taxon>
        <taxon>Bacillariaceae</taxon>
        <taxon>Pseudo-nitzschia</taxon>
    </lineage>
</organism>
<proteinExistence type="predicted"/>
<dbReference type="PANTHER" id="PTHR45670">
    <property type="entry name" value="E3 UBIQUITIN-PROTEIN LIGASE TRIP12"/>
    <property type="match status" value="1"/>
</dbReference>